<gene>
    <name evidence="3" type="ORF">NC799_04875</name>
</gene>
<dbReference type="RefSeq" id="WP_272445249.1">
    <property type="nucleotide sequence ID" value="NZ_JAMQKC010000003.1"/>
</dbReference>
<feature type="domain" description="VanZ-like" evidence="2">
    <location>
        <begin position="69"/>
        <end position="193"/>
    </location>
</feature>
<dbReference type="Proteomes" id="UP001145069">
    <property type="component" value="Unassembled WGS sequence"/>
</dbReference>
<keyword evidence="1" id="KW-1133">Transmembrane helix</keyword>
<accession>A0A9X3WD53</accession>
<dbReference type="InterPro" id="IPR053150">
    <property type="entry name" value="Teicoplanin_resist-assoc"/>
</dbReference>
<organism evidence="3 4">
    <name type="scientific">Aquibacillus salsiterrae</name>
    <dbReference type="NCBI Taxonomy" id="2950439"/>
    <lineage>
        <taxon>Bacteria</taxon>
        <taxon>Bacillati</taxon>
        <taxon>Bacillota</taxon>
        <taxon>Bacilli</taxon>
        <taxon>Bacillales</taxon>
        <taxon>Bacillaceae</taxon>
        <taxon>Aquibacillus</taxon>
    </lineage>
</organism>
<name>A0A9X3WD53_9BACI</name>
<dbReference type="EMBL" id="JAMQKC010000003">
    <property type="protein sequence ID" value="MDC3416241.1"/>
    <property type="molecule type" value="Genomic_DNA"/>
</dbReference>
<keyword evidence="1" id="KW-0812">Transmembrane</keyword>
<dbReference type="AlphaFoldDB" id="A0A9X3WD53"/>
<proteinExistence type="predicted"/>
<protein>
    <submittedName>
        <fullName evidence="3">VanZ family protein</fullName>
    </submittedName>
</protein>
<reference evidence="3" key="1">
    <citation type="submission" date="2022-06" db="EMBL/GenBank/DDBJ databases">
        <title>Aquibacillus sp. a new bacterium isolated from soil saline samples.</title>
        <authorList>
            <person name="Galisteo C."/>
            <person name="De La Haba R."/>
            <person name="Sanchez-Porro C."/>
            <person name="Ventosa A."/>
        </authorList>
    </citation>
    <scope>NUCLEOTIDE SEQUENCE</scope>
    <source>
        <strain evidence="3">3ASR75-54</strain>
    </source>
</reference>
<evidence type="ECO:0000256" key="1">
    <source>
        <dbReference type="SAM" id="Phobius"/>
    </source>
</evidence>
<feature type="transmembrane region" description="Helical" evidence="1">
    <location>
        <begin position="63"/>
        <end position="85"/>
    </location>
</feature>
<dbReference type="InterPro" id="IPR006976">
    <property type="entry name" value="VanZ-like"/>
</dbReference>
<sequence>MMKRANHFFYKFKKDDKKDREVRGNEELRSGAYAGIREDRKSKLTKKFDVSFLPDYLIKLYKFLVLLAFAGYMIILFYLLFFSAYRQSMKGTIDYNLVPLKTISNYFYHFDSVGWFLLTDNFFGNILAFVPFGLLLPELIKGKKKIFYAWFAIGSSFGIEVSQLFFRVGTLDVDDILLNTLGAFIGYSIYQLLTNKIWIKANY</sequence>
<dbReference type="Pfam" id="PF04892">
    <property type="entry name" value="VanZ"/>
    <property type="match status" value="1"/>
</dbReference>
<evidence type="ECO:0000313" key="4">
    <source>
        <dbReference type="Proteomes" id="UP001145069"/>
    </source>
</evidence>
<feature type="transmembrane region" description="Helical" evidence="1">
    <location>
        <begin position="147"/>
        <end position="170"/>
    </location>
</feature>
<dbReference type="PANTHER" id="PTHR36834:SF2">
    <property type="entry name" value="MEMBRANE PROTEIN"/>
    <property type="match status" value="1"/>
</dbReference>
<evidence type="ECO:0000259" key="2">
    <source>
        <dbReference type="Pfam" id="PF04892"/>
    </source>
</evidence>
<feature type="transmembrane region" description="Helical" evidence="1">
    <location>
        <begin position="176"/>
        <end position="193"/>
    </location>
</feature>
<feature type="transmembrane region" description="Helical" evidence="1">
    <location>
        <begin position="113"/>
        <end position="135"/>
    </location>
</feature>
<keyword evidence="4" id="KW-1185">Reference proteome</keyword>
<keyword evidence="1" id="KW-0472">Membrane</keyword>
<dbReference type="PANTHER" id="PTHR36834">
    <property type="entry name" value="MEMBRANE PROTEIN-RELATED"/>
    <property type="match status" value="1"/>
</dbReference>
<evidence type="ECO:0000313" key="3">
    <source>
        <dbReference type="EMBL" id="MDC3416241.1"/>
    </source>
</evidence>
<comment type="caution">
    <text evidence="3">The sequence shown here is derived from an EMBL/GenBank/DDBJ whole genome shotgun (WGS) entry which is preliminary data.</text>
</comment>